<evidence type="ECO:0000313" key="4">
    <source>
        <dbReference type="EMBL" id="CRK18797.1"/>
    </source>
</evidence>
<feature type="domain" description="SCP" evidence="3">
    <location>
        <begin position="26"/>
        <end position="170"/>
    </location>
</feature>
<dbReference type="Pfam" id="PF00188">
    <property type="entry name" value="CAP"/>
    <property type="match status" value="1"/>
</dbReference>
<accession>A0A0G4LKL2</accession>
<dbReference type="InterPro" id="IPR014044">
    <property type="entry name" value="CAP_dom"/>
</dbReference>
<dbReference type="Gene3D" id="3.40.33.10">
    <property type="entry name" value="CAP"/>
    <property type="match status" value="1"/>
</dbReference>
<dbReference type="PANTHER" id="PTHR10334">
    <property type="entry name" value="CYSTEINE-RICH SECRETORY PROTEIN-RELATED"/>
    <property type="match status" value="1"/>
</dbReference>
<evidence type="ECO:0000313" key="6">
    <source>
        <dbReference type="Proteomes" id="UP000044602"/>
    </source>
</evidence>
<dbReference type="EMBL" id="CVQI01013335">
    <property type="protein sequence ID" value="CRK22464.1"/>
    <property type="molecule type" value="Genomic_DNA"/>
</dbReference>
<gene>
    <name evidence="4" type="ORF">BN1708_003154</name>
    <name evidence="5" type="ORF">BN1723_002902</name>
</gene>
<keyword evidence="6" id="KW-1185">Reference proteome</keyword>
<keyword evidence="2" id="KW-0732">Signal</keyword>
<evidence type="ECO:0000256" key="2">
    <source>
        <dbReference type="SAM" id="SignalP"/>
    </source>
</evidence>
<dbReference type="STRING" id="100787.A0A0G4LKL2"/>
<evidence type="ECO:0000259" key="3">
    <source>
        <dbReference type="SMART" id="SM00198"/>
    </source>
</evidence>
<feature type="chain" id="PRO_5010420043" description="SCP domain-containing protein" evidence="2">
    <location>
        <begin position="17"/>
        <end position="289"/>
    </location>
</feature>
<dbReference type="SUPFAM" id="SSF50685">
    <property type="entry name" value="Barwin-like endoglucanases"/>
    <property type="match status" value="1"/>
</dbReference>
<dbReference type="InterPro" id="IPR035940">
    <property type="entry name" value="CAP_sf"/>
</dbReference>
<evidence type="ECO:0000313" key="7">
    <source>
        <dbReference type="Proteomes" id="UP000045706"/>
    </source>
</evidence>
<evidence type="ECO:0000313" key="5">
    <source>
        <dbReference type="EMBL" id="CRK22464.1"/>
    </source>
</evidence>
<dbReference type="CDD" id="cd22191">
    <property type="entry name" value="DPBB_RlpA_EXP_N-like"/>
    <property type="match status" value="1"/>
</dbReference>
<name>A0A0G4LKL2_VERLO</name>
<organism evidence="5 7">
    <name type="scientific">Verticillium longisporum</name>
    <name type="common">Verticillium dahliae var. longisporum</name>
    <dbReference type="NCBI Taxonomy" id="100787"/>
    <lineage>
        <taxon>Eukaryota</taxon>
        <taxon>Fungi</taxon>
        <taxon>Dikarya</taxon>
        <taxon>Ascomycota</taxon>
        <taxon>Pezizomycotina</taxon>
        <taxon>Sordariomycetes</taxon>
        <taxon>Hypocreomycetidae</taxon>
        <taxon>Glomerellales</taxon>
        <taxon>Plectosphaerellaceae</taxon>
        <taxon>Verticillium</taxon>
    </lineage>
</organism>
<proteinExistence type="predicted"/>
<dbReference type="Gene3D" id="2.40.40.10">
    <property type="entry name" value="RlpA-like domain"/>
    <property type="match status" value="1"/>
</dbReference>
<dbReference type="InterPro" id="IPR036908">
    <property type="entry name" value="RlpA-like_sf"/>
</dbReference>
<dbReference type="EMBL" id="CVQH01010001">
    <property type="protein sequence ID" value="CRK18797.1"/>
    <property type="molecule type" value="Genomic_DNA"/>
</dbReference>
<dbReference type="AlphaFoldDB" id="A0A0G4LKL2"/>
<dbReference type="InterPro" id="IPR001283">
    <property type="entry name" value="CRISP-related"/>
</dbReference>
<dbReference type="SMART" id="SM00198">
    <property type="entry name" value="SCP"/>
    <property type="match status" value="1"/>
</dbReference>
<protein>
    <recommendedName>
        <fullName evidence="3">SCP domain-containing protein</fullName>
    </recommendedName>
</protein>
<feature type="compositionally biased region" description="Polar residues" evidence="1">
    <location>
        <begin position="176"/>
        <end position="190"/>
    </location>
</feature>
<sequence>MMFFNISPVTLAPAFALVVSAFSGPLDSEMALSLANTERGLNGLAPLTWDVQLANAAINWANYLGEVGSVVHATEAERPNQGEVIAHYTSTSPDDASTHPMTHATVDWLPERINYPPGAVIGPDSGPYIHWSQLVWSTATAIGCGFSQSNPSFFETFVVCRISPEGNIIGQPPFPSTATNITRRQDTSSGPFEGEITHYTTGLRACGYDDTGASGIVALSHEKMGAPSNGNPLCDRRVLLSANGRTAEGKVRDKCMGCAIEDVDVSEDIFIALYDDLDIGRGSVTWELI</sequence>
<dbReference type="CDD" id="cd05380">
    <property type="entry name" value="CAP_euk"/>
    <property type="match status" value="1"/>
</dbReference>
<feature type="signal peptide" evidence="2">
    <location>
        <begin position="1"/>
        <end position="16"/>
    </location>
</feature>
<dbReference type="SUPFAM" id="SSF55797">
    <property type="entry name" value="PR-1-like"/>
    <property type="match status" value="1"/>
</dbReference>
<dbReference type="Proteomes" id="UP000044602">
    <property type="component" value="Unassembled WGS sequence"/>
</dbReference>
<reference evidence="6 7" key="1">
    <citation type="submission" date="2015-05" db="EMBL/GenBank/DDBJ databases">
        <authorList>
            <person name="Fogelqvist Johan"/>
        </authorList>
    </citation>
    <scope>NUCLEOTIDE SEQUENCE [LARGE SCALE GENOMIC DNA]</scope>
    <source>
        <strain evidence="4">VL1</strain>
        <strain evidence="5">VL2</strain>
    </source>
</reference>
<dbReference type="Proteomes" id="UP000045706">
    <property type="component" value="Unassembled WGS sequence"/>
</dbReference>
<feature type="region of interest" description="Disordered" evidence="1">
    <location>
        <begin position="171"/>
        <end position="192"/>
    </location>
</feature>
<evidence type="ECO:0000256" key="1">
    <source>
        <dbReference type="SAM" id="MobiDB-lite"/>
    </source>
</evidence>
<dbReference type="PRINTS" id="PR00837">
    <property type="entry name" value="V5TPXLIKE"/>
</dbReference>